<feature type="modified residue" description="4-aspartylphosphate" evidence="1">
    <location>
        <position position="65"/>
    </location>
</feature>
<dbReference type="EMBL" id="CP073041">
    <property type="protein sequence ID" value="UXE58499.1"/>
    <property type="molecule type" value="Genomic_DNA"/>
</dbReference>
<dbReference type="SMART" id="SM00448">
    <property type="entry name" value="REC"/>
    <property type="match status" value="1"/>
</dbReference>
<dbReference type="PANTHER" id="PTHR44520:SF1">
    <property type="entry name" value="TWO-COMPONENT SYSTEM REGULATORY PROTEIN"/>
    <property type="match status" value="1"/>
</dbReference>
<evidence type="ECO:0000313" key="3">
    <source>
        <dbReference type="EMBL" id="UXE58499.1"/>
    </source>
</evidence>
<protein>
    <submittedName>
        <fullName evidence="3">Response regulator</fullName>
    </submittedName>
</protein>
<feature type="domain" description="Response regulatory" evidence="2">
    <location>
        <begin position="4"/>
        <end position="132"/>
    </location>
</feature>
<dbReference type="Gene3D" id="3.40.50.2300">
    <property type="match status" value="1"/>
</dbReference>
<gene>
    <name evidence="3" type="ORF">KA717_20805</name>
</gene>
<proteinExistence type="predicted"/>
<dbReference type="SUPFAM" id="SSF52172">
    <property type="entry name" value="CheY-like"/>
    <property type="match status" value="1"/>
</dbReference>
<dbReference type="InterPro" id="IPR052893">
    <property type="entry name" value="TCS_response_regulator"/>
</dbReference>
<sequence>MDNRILVVEDSDEDFNALSRIMGELGLPSYLRRVCDGDEALDYLYKRGSYENAQIAPHPSIILLDLNLPGTDGREVIQQVKQDDHLKMIPIVVLTTSNSPQDIKTCYNYGANSYLIKPMGIKKFKETVSVLCEYWLKTVILP</sequence>
<dbReference type="InterPro" id="IPR001789">
    <property type="entry name" value="Sig_transdc_resp-reg_receiver"/>
</dbReference>
<dbReference type="PANTHER" id="PTHR44520">
    <property type="entry name" value="RESPONSE REGULATOR RCP1-RELATED"/>
    <property type="match status" value="1"/>
</dbReference>
<dbReference type="KEGG" id="wna:KA717_20805"/>
<dbReference type="AlphaFoldDB" id="A0A977KRY2"/>
<dbReference type="InterPro" id="IPR011006">
    <property type="entry name" value="CheY-like_superfamily"/>
</dbReference>
<dbReference type="Pfam" id="PF00072">
    <property type="entry name" value="Response_reg"/>
    <property type="match status" value="1"/>
</dbReference>
<dbReference type="PROSITE" id="PS50110">
    <property type="entry name" value="RESPONSE_REGULATORY"/>
    <property type="match status" value="1"/>
</dbReference>
<evidence type="ECO:0000256" key="1">
    <source>
        <dbReference type="PROSITE-ProRule" id="PRU00169"/>
    </source>
</evidence>
<dbReference type="CDD" id="cd17557">
    <property type="entry name" value="REC_Rcp-like"/>
    <property type="match status" value="1"/>
</dbReference>
<evidence type="ECO:0000259" key="2">
    <source>
        <dbReference type="PROSITE" id="PS50110"/>
    </source>
</evidence>
<dbReference type="Proteomes" id="UP001065613">
    <property type="component" value="Chromosome"/>
</dbReference>
<keyword evidence="1" id="KW-0597">Phosphoprotein</keyword>
<reference evidence="3" key="1">
    <citation type="submission" date="2021-04" db="EMBL/GenBank/DDBJ databases">
        <title>Genome sequence of Woronichinia naegeliana from Washington state freshwater lake bloom.</title>
        <authorList>
            <person name="Dreher T.W."/>
        </authorList>
    </citation>
    <scope>NUCLEOTIDE SEQUENCE</scope>
    <source>
        <strain evidence="3">WA131</strain>
    </source>
</reference>
<name>A0A977KRY2_9CYAN</name>
<dbReference type="GO" id="GO:0000160">
    <property type="term" value="P:phosphorelay signal transduction system"/>
    <property type="evidence" value="ECO:0007669"/>
    <property type="project" value="InterPro"/>
</dbReference>
<accession>A0A977KRY2</accession>
<organism evidence="3">
    <name type="scientific">Woronichinia naegeliana WA131</name>
    <dbReference type="NCBI Taxonomy" id="2824559"/>
    <lineage>
        <taxon>Bacteria</taxon>
        <taxon>Bacillati</taxon>
        <taxon>Cyanobacteriota</taxon>
        <taxon>Cyanophyceae</taxon>
        <taxon>Synechococcales</taxon>
        <taxon>Coelosphaeriaceae</taxon>
        <taxon>Woronichinia</taxon>
    </lineage>
</organism>